<keyword evidence="3" id="KW-1185">Reference proteome</keyword>
<sequence>MERLLELFDPYDVKARLFPAIFTLLPFIITAYIWYPNLISLEFIGVNMIVIICILYFLSKLSRELGYKKQGILLLKWGGFPTTIMLRLRDKALDDTTKQRYRSYLTENVKGIVIPDSEEEEVEHSTFYDQQYESAVNWLREHRRDKSKFAIVQTNNASFGFGRNLLGLKPIGIIISLISLLLNLLGVYLRYEMKITLIPLEIWLSFMFSLLITFSWILIINEKMVKSLAYSYAKSILATCEKN</sequence>
<evidence type="ECO:0000256" key="1">
    <source>
        <dbReference type="SAM" id="Phobius"/>
    </source>
</evidence>
<evidence type="ECO:0000313" key="3">
    <source>
        <dbReference type="Proteomes" id="UP000198733"/>
    </source>
</evidence>
<feature type="transmembrane region" description="Helical" evidence="1">
    <location>
        <begin position="41"/>
        <end position="59"/>
    </location>
</feature>
<comment type="caution">
    <text evidence="2">The sequence shown here is derived from an EMBL/GenBank/DDBJ whole genome shotgun (WGS) entry which is preliminary data.</text>
</comment>
<feature type="transmembrane region" description="Helical" evidence="1">
    <location>
        <begin position="171"/>
        <end position="190"/>
    </location>
</feature>
<keyword evidence="1" id="KW-0812">Transmembrane</keyword>
<keyword evidence="1" id="KW-0472">Membrane</keyword>
<proteinExistence type="predicted"/>
<feature type="transmembrane region" description="Helical" evidence="1">
    <location>
        <begin position="17"/>
        <end position="35"/>
    </location>
</feature>
<dbReference type="EMBL" id="FOEH01000005">
    <property type="protein sequence ID" value="SEQ71011.1"/>
    <property type="molecule type" value="Genomic_DNA"/>
</dbReference>
<name>A0A1H9I8F8_9BACI</name>
<protein>
    <submittedName>
        <fullName evidence="2">Uncharacterized protein</fullName>
    </submittedName>
</protein>
<keyword evidence="1" id="KW-1133">Transmembrane helix</keyword>
<organism evidence="2 3">
    <name type="scientific">Virgibacillus subterraneus</name>
    <dbReference type="NCBI Taxonomy" id="621109"/>
    <lineage>
        <taxon>Bacteria</taxon>
        <taxon>Bacillati</taxon>
        <taxon>Bacillota</taxon>
        <taxon>Bacilli</taxon>
        <taxon>Bacillales</taxon>
        <taxon>Bacillaceae</taxon>
        <taxon>Virgibacillus</taxon>
    </lineage>
</organism>
<accession>A0A1H9I8F8</accession>
<feature type="transmembrane region" description="Helical" evidence="1">
    <location>
        <begin position="202"/>
        <end position="220"/>
    </location>
</feature>
<reference evidence="2 3" key="1">
    <citation type="submission" date="2016-10" db="EMBL/GenBank/DDBJ databases">
        <authorList>
            <person name="Varghese N."/>
            <person name="Submissions S."/>
        </authorList>
    </citation>
    <scope>NUCLEOTIDE SEQUENCE [LARGE SCALE GENOMIC DNA]</scope>
    <source>
        <strain evidence="2 3">CGMCC 1.7734</strain>
    </source>
</reference>
<dbReference type="Proteomes" id="UP000198733">
    <property type="component" value="Unassembled WGS sequence"/>
</dbReference>
<gene>
    <name evidence="2" type="ORF">SAMN05216232_3092</name>
</gene>
<dbReference type="RefSeq" id="WP_092505337.1">
    <property type="nucleotide sequence ID" value="NZ_FOEH01000005.1"/>
</dbReference>
<evidence type="ECO:0000313" key="2">
    <source>
        <dbReference type="EMBL" id="SEQ71011.1"/>
    </source>
</evidence>